<keyword evidence="4" id="KW-1185">Reference proteome</keyword>
<dbReference type="Proteomes" id="UP000317935">
    <property type="component" value="Chromosome"/>
</dbReference>
<proteinExistence type="predicted"/>
<accession>A0A6J4CZ24</accession>
<reference evidence="1 4" key="2">
    <citation type="submission" date="2020-04" db="EMBL/GenBank/DDBJ databases">
        <title>Genomic analysis of gastric non-Helicobacter pylori Helicobacters isolated in Japan.</title>
        <authorList>
            <person name="Suzuki M."/>
            <person name="Rimbara E."/>
        </authorList>
    </citation>
    <scope>NUCLEOTIDE SEQUENCE [LARGE SCALE GENOMIC DNA]</scope>
    <source>
        <strain evidence="1 4">NHP19-0020</strain>
    </source>
</reference>
<dbReference type="EMBL" id="AP023036">
    <property type="protein sequence ID" value="BCD46018.1"/>
    <property type="molecule type" value="Genomic_DNA"/>
</dbReference>
<evidence type="ECO:0000313" key="3">
    <source>
        <dbReference type="Proteomes" id="UP000317935"/>
    </source>
</evidence>
<evidence type="ECO:0000313" key="4">
    <source>
        <dbReference type="Proteomes" id="UP000509742"/>
    </source>
</evidence>
<dbReference type="AlphaFoldDB" id="A0A6J4CZ24"/>
<dbReference type="InterPro" id="IPR027417">
    <property type="entry name" value="P-loop_NTPase"/>
</dbReference>
<evidence type="ECO:0000313" key="1">
    <source>
        <dbReference type="EMBL" id="BCD46018.1"/>
    </source>
</evidence>
<dbReference type="RefSeq" id="WP_064429990.1">
    <property type="nucleotide sequence ID" value="NZ_BDAO01000004.1"/>
</dbReference>
<evidence type="ECO:0008006" key="5">
    <source>
        <dbReference type="Google" id="ProtNLM"/>
    </source>
</evidence>
<dbReference type="OrthoDB" id="436461at2"/>
<organism evidence="2 3">
    <name type="scientific">Helicobacter suis</name>
    <dbReference type="NCBI Taxonomy" id="104628"/>
    <lineage>
        <taxon>Bacteria</taxon>
        <taxon>Pseudomonadati</taxon>
        <taxon>Campylobacterota</taxon>
        <taxon>Epsilonproteobacteria</taxon>
        <taxon>Campylobacterales</taxon>
        <taxon>Helicobacteraceae</taxon>
        <taxon>Helicobacter</taxon>
    </lineage>
</organism>
<protein>
    <recommendedName>
        <fullName evidence="5">Endonuclease Z1 domain-containing protein</fullName>
    </recommendedName>
</protein>
<gene>
    <name evidence="1" type="ORF">NHP190020_10570</name>
    <name evidence="2" type="ORF">SNTW_03950</name>
</gene>
<sequence>MFHGCEEETLDDNDYEQLEKDLVDHFNVKMDMGVSFYGEEQRERDTSWYSELKLGSESFYWNRLKKYLEDRYAPKVVKPIDEDTDSIMNRIGDPRQSSEGVYGMVVGAVQSGKTSNYACLINKAVDAGYKFIVILAWDKENVRGQTQRRINEMFVGKDSAGKLIGVGKVSTEKPHPVSLVTEEDDFKSKDVKKAIQLIDLTTKIPYVLVVKKHEDVLSSIAKIFSTYKEKISEHAMLLIDDESDYGSIDINKAHEEEPSAINKGIRGLLNCFKKYSYIAYTATPFANIFIDFKLEKGKLPDLFPKNFIHFLRPPTNYCGLQEVFKKSPGNFLVNISDYESAFPIEHGKNHKVPYLPASLLEAVHVFCLNIAIRHLRKQKEHNSMLVKCYSL</sequence>
<reference evidence="2 3" key="1">
    <citation type="submission" date="2019-06" db="EMBL/GenBank/DDBJ databases">
        <title>Complete genome sequence of Helicobacter suis SNTW101c.</title>
        <authorList>
            <person name="Rimbara E."/>
            <person name="Suzuki M."/>
            <person name="Matsui H."/>
            <person name="Nakamura M."/>
            <person name="Mori S."/>
            <person name="Shibayama K."/>
        </authorList>
    </citation>
    <scope>NUCLEOTIDE SEQUENCE [LARGE SCALE GENOMIC DNA]</scope>
    <source>
        <strain evidence="2 3">SNTW101c</strain>
    </source>
</reference>
<dbReference type="SUPFAM" id="SSF52540">
    <property type="entry name" value="P-loop containing nucleoside triphosphate hydrolases"/>
    <property type="match status" value="1"/>
</dbReference>
<dbReference type="EMBL" id="AP019774">
    <property type="protein sequence ID" value="BCD69750.1"/>
    <property type="molecule type" value="Genomic_DNA"/>
</dbReference>
<dbReference type="Proteomes" id="UP000509742">
    <property type="component" value="Chromosome"/>
</dbReference>
<evidence type="ECO:0000313" key="2">
    <source>
        <dbReference type="EMBL" id="BCD69750.1"/>
    </source>
</evidence>
<name>A0A6J4CZ24_9HELI</name>